<reference evidence="3" key="1">
    <citation type="submission" date="2019-07" db="EMBL/GenBank/DDBJ databases">
        <authorList>
            <person name="Alioto T."/>
            <person name="Alioto T."/>
            <person name="Gomez Garrido J."/>
        </authorList>
    </citation>
    <scope>NUCLEOTIDE SEQUENCE</scope>
</reference>
<evidence type="ECO:0000313" key="5">
    <source>
        <dbReference type="Proteomes" id="UP001054821"/>
    </source>
</evidence>
<evidence type="ECO:0000259" key="1">
    <source>
        <dbReference type="Pfam" id="PF13456"/>
    </source>
</evidence>
<keyword evidence="5" id="KW-1185">Reference proteome</keyword>
<protein>
    <submittedName>
        <fullName evidence="3">PREDICTED: LOC18784793</fullName>
    </submittedName>
</protein>
<name>A0A5E4E744_PRUDU</name>
<reference evidence="4" key="2">
    <citation type="journal article" date="2020" name="Plant J.">
        <title>Transposons played a major role in the diversification between the closely related almond and peach genomes: results from the almond genome sequence.</title>
        <authorList>
            <person name="Alioto T."/>
            <person name="Alexiou K.G."/>
            <person name="Bardil A."/>
            <person name="Barteri F."/>
            <person name="Castanera R."/>
            <person name="Cruz F."/>
            <person name="Dhingra A."/>
            <person name="Duval H."/>
            <person name="Fernandez I Marti A."/>
            <person name="Frias L."/>
            <person name="Galan B."/>
            <person name="Garcia J.L."/>
            <person name="Howad W."/>
            <person name="Gomez-Garrido J."/>
            <person name="Gut M."/>
            <person name="Julca I."/>
            <person name="Morata J."/>
            <person name="Puigdomenech P."/>
            <person name="Ribeca P."/>
            <person name="Rubio Cabetas M.J."/>
            <person name="Vlasova A."/>
            <person name="Wirthensohn M."/>
            <person name="Garcia-Mas J."/>
            <person name="Gabaldon T."/>
            <person name="Casacuberta J.M."/>
            <person name="Arus P."/>
        </authorList>
    </citation>
    <scope>NUCLEOTIDE SEQUENCE [LARGE SCALE GENOMIC DNA]</scope>
    <source>
        <strain evidence="4">cv. Texas</strain>
    </source>
</reference>
<dbReference type="Proteomes" id="UP001054821">
    <property type="component" value="Chromosome 1"/>
</dbReference>
<feature type="domain" description="RNase H type-1" evidence="1">
    <location>
        <begin position="115"/>
        <end position="175"/>
    </location>
</feature>
<dbReference type="InterPro" id="IPR002156">
    <property type="entry name" value="RNaseH_domain"/>
</dbReference>
<evidence type="ECO:0000313" key="4">
    <source>
        <dbReference type="Proteomes" id="UP000327085"/>
    </source>
</evidence>
<sequence>MGPVKVVKSKENVYVVTLEDEVVDSWLLEDPWDTKEFVGEKIRLVMKVENFEEVGFKGFLRMRVDFDTFKPLPPSFSMPCPVMGYRKIHLKYEGLKDAICQRPIFKEQQLGLNPHEFGRVMMELDCKALIENIKDKSRCNDWSILPIIHQIRRLESQFNVLEWCWIPRNGNHTAHDRPPPSLVRVLVSDGLPSPP</sequence>
<organism evidence="3 4">
    <name type="scientific">Prunus dulcis</name>
    <name type="common">Almond</name>
    <name type="synonym">Amygdalus dulcis</name>
    <dbReference type="NCBI Taxonomy" id="3755"/>
    <lineage>
        <taxon>Eukaryota</taxon>
        <taxon>Viridiplantae</taxon>
        <taxon>Streptophyta</taxon>
        <taxon>Embryophyta</taxon>
        <taxon>Tracheophyta</taxon>
        <taxon>Spermatophyta</taxon>
        <taxon>Magnoliopsida</taxon>
        <taxon>eudicotyledons</taxon>
        <taxon>Gunneridae</taxon>
        <taxon>Pentapetalae</taxon>
        <taxon>rosids</taxon>
        <taxon>fabids</taxon>
        <taxon>Rosales</taxon>
        <taxon>Rosaceae</taxon>
        <taxon>Amygdaloideae</taxon>
        <taxon>Amygdaleae</taxon>
        <taxon>Prunus</taxon>
    </lineage>
</organism>
<dbReference type="Pfam" id="PF13456">
    <property type="entry name" value="RVT_3"/>
    <property type="match status" value="1"/>
</dbReference>
<dbReference type="Proteomes" id="UP000327085">
    <property type="component" value="Chromosome 1"/>
</dbReference>
<dbReference type="AlphaFoldDB" id="A0A5E4E744"/>
<dbReference type="GO" id="GO:0004523">
    <property type="term" value="F:RNA-DNA hybrid ribonuclease activity"/>
    <property type="evidence" value="ECO:0007669"/>
    <property type="project" value="InterPro"/>
</dbReference>
<dbReference type="Gramene" id="VVA11604">
    <property type="protein sequence ID" value="VVA11604"/>
    <property type="gene ID" value="Prudul26B017411"/>
</dbReference>
<accession>A0A5E4E744</accession>
<proteinExistence type="predicted"/>
<dbReference type="GO" id="GO:0003676">
    <property type="term" value="F:nucleic acid binding"/>
    <property type="evidence" value="ECO:0007669"/>
    <property type="project" value="InterPro"/>
</dbReference>
<dbReference type="Gene3D" id="3.30.420.10">
    <property type="entry name" value="Ribonuclease H-like superfamily/Ribonuclease H"/>
    <property type="match status" value="1"/>
</dbReference>
<gene>
    <name evidence="3" type="ORF">ALMOND_2B017411</name>
    <name evidence="2" type="ORF">L3X38_006913</name>
</gene>
<dbReference type="InParanoid" id="A0A5E4E744"/>
<dbReference type="InterPro" id="IPR036397">
    <property type="entry name" value="RNaseH_sf"/>
</dbReference>
<evidence type="ECO:0000313" key="2">
    <source>
        <dbReference type="EMBL" id="KAI5354018.1"/>
    </source>
</evidence>
<reference evidence="2 5" key="3">
    <citation type="journal article" date="2022" name="G3 (Bethesda)">
        <title>Whole-genome sequence and methylome profiling of the almond [Prunus dulcis (Mill.) D.A. Webb] cultivar 'Nonpareil'.</title>
        <authorList>
            <person name="D'Amico-Willman K.M."/>
            <person name="Ouma W.Z."/>
            <person name="Meulia T."/>
            <person name="Sideli G.M."/>
            <person name="Gradziel T.M."/>
            <person name="Fresnedo-Ramirez J."/>
        </authorList>
    </citation>
    <scope>NUCLEOTIDE SEQUENCE [LARGE SCALE GENOMIC DNA]</scope>
    <source>
        <strain evidence="2">Clone GOH B32 T37-40</strain>
    </source>
</reference>
<dbReference type="EMBL" id="CABIKO010000004">
    <property type="protein sequence ID" value="VVA11604.1"/>
    <property type="molecule type" value="Genomic_DNA"/>
</dbReference>
<dbReference type="EMBL" id="JAJFAZ020000001">
    <property type="protein sequence ID" value="KAI5354018.1"/>
    <property type="molecule type" value="Genomic_DNA"/>
</dbReference>
<evidence type="ECO:0000313" key="3">
    <source>
        <dbReference type="EMBL" id="VVA11604.1"/>
    </source>
</evidence>